<dbReference type="InterPro" id="IPR052018">
    <property type="entry name" value="PHP_domain"/>
</dbReference>
<dbReference type="AlphaFoldDB" id="A0A1H9JEH8"/>
<proteinExistence type="predicted"/>
<reference evidence="3" key="1">
    <citation type="submission" date="2016-10" db="EMBL/GenBank/DDBJ databases">
        <authorList>
            <person name="Varghese N."/>
            <person name="Submissions S."/>
        </authorList>
    </citation>
    <scope>NUCLEOTIDE SEQUENCE [LARGE SCALE GENOMIC DNA]</scope>
    <source>
        <strain evidence="3">DSM 18887</strain>
    </source>
</reference>
<evidence type="ECO:0000313" key="3">
    <source>
        <dbReference type="Proteomes" id="UP000198749"/>
    </source>
</evidence>
<organism evidence="2 3">
    <name type="scientific">Amphritea atlantica</name>
    <dbReference type="NCBI Taxonomy" id="355243"/>
    <lineage>
        <taxon>Bacteria</taxon>
        <taxon>Pseudomonadati</taxon>
        <taxon>Pseudomonadota</taxon>
        <taxon>Gammaproteobacteria</taxon>
        <taxon>Oceanospirillales</taxon>
        <taxon>Oceanospirillaceae</taxon>
        <taxon>Amphritea</taxon>
    </lineage>
</organism>
<dbReference type="STRING" id="355243.SAMN03080615_02953"/>
<accession>A0A1H9JEH8</accession>
<dbReference type="PANTHER" id="PTHR42924">
    <property type="entry name" value="EXONUCLEASE"/>
    <property type="match status" value="1"/>
</dbReference>
<dbReference type="GO" id="GO:0004534">
    <property type="term" value="F:5'-3' RNA exonuclease activity"/>
    <property type="evidence" value="ECO:0007669"/>
    <property type="project" value="TreeGrafter"/>
</dbReference>
<dbReference type="InterPro" id="IPR003141">
    <property type="entry name" value="Pol/His_phosphatase_N"/>
</dbReference>
<dbReference type="OrthoDB" id="9804333at2"/>
<dbReference type="InterPro" id="IPR016195">
    <property type="entry name" value="Pol/histidinol_Pase-like"/>
</dbReference>
<protein>
    <recommendedName>
        <fullName evidence="1">Polymerase/histidinol phosphatase N-terminal domain-containing protein</fullName>
    </recommendedName>
</protein>
<keyword evidence="3" id="KW-1185">Reference proteome</keyword>
<dbReference type="EMBL" id="FOGB01000009">
    <property type="protein sequence ID" value="SEQ85240.1"/>
    <property type="molecule type" value="Genomic_DNA"/>
</dbReference>
<dbReference type="SUPFAM" id="SSF89550">
    <property type="entry name" value="PHP domain-like"/>
    <property type="match status" value="1"/>
</dbReference>
<dbReference type="Pfam" id="PF02811">
    <property type="entry name" value="PHP"/>
    <property type="match status" value="1"/>
</dbReference>
<sequence>MSQLSYKPESYGELPFSDLHCHSCFSDGELSPAQLLDGASQAGVVVFAITDHDTVAGVGALRTAAADASEADKVKVVSGVELTCQWGRNMVHIIGLGFDETDPALTGYLKKLDELRLVRAGLISQRLCKRNIPDLLPRALELAGSGQIGRPHFAFAMVEAGVVNNETQAFNRYLGAGKIGDVKVDWPTMEQAIDIIHQAGGIAVLAHPTKYNMTFTKVRLLTGAFSEQGGDAIEISYPGIESGHLLQLDKLASKHKLMVSAGSDFHKRQFHWTGIGKYPRYSSNNPHVLSKLLQD</sequence>
<dbReference type="CDD" id="cd07438">
    <property type="entry name" value="PHP_HisPPase_AMP"/>
    <property type="match status" value="1"/>
</dbReference>
<feature type="domain" description="Polymerase/histidinol phosphatase N-terminal" evidence="1">
    <location>
        <begin position="17"/>
        <end position="86"/>
    </location>
</feature>
<gene>
    <name evidence="2" type="ORF">SAMN03080615_02953</name>
</gene>
<dbReference type="Gene3D" id="3.20.20.140">
    <property type="entry name" value="Metal-dependent hydrolases"/>
    <property type="match status" value="1"/>
</dbReference>
<evidence type="ECO:0000313" key="2">
    <source>
        <dbReference type="EMBL" id="SEQ85240.1"/>
    </source>
</evidence>
<dbReference type="SMART" id="SM00481">
    <property type="entry name" value="POLIIIAc"/>
    <property type="match status" value="1"/>
</dbReference>
<dbReference type="RefSeq" id="WP_091359824.1">
    <property type="nucleotide sequence ID" value="NZ_AP025284.1"/>
</dbReference>
<dbReference type="GO" id="GO:0035312">
    <property type="term" value="F:5'-3' DNA exonuclease activity"/>
    <property type="evidence" value="ECO:0007669"/>
    <property type="project" value="TreeGrafter"/>
</dbReference>
<dbReference type="Proteomes" id="UP000198749">
    <property type="component" value="Unassembled WGS sequence"/>
</dbReference>
<dbReference type="InterPro" id="IPR004013">
    <property type="entry name" value="PHP_dom"/>
</dbReference>
<dbReference type="PANTHER" id="PTHR42924:SF3">
    <property type="entry name" value="POLYMERASE_HISTIDINOL PHOSPHATASE N-TERMINAL DOMAIN-CONTAINING PROTEIN"/>
    <property type="match status" value="1"/>
</dbReference>
<evidence type="ECO:0000259" key="1">
    <source>
        <dbReference type="SMART" id="SM00481"/>
    </source>
</evidence>
<name>A0A1H9JEH8_9GAMM</name>
<dbReference type="Gene3D" id="1.10.150.650">
    <property type="match status" value="1"/>
</dbReference>